<sequence length="188" mass="21200">MNFKFETQLLLLPVPVPRHVTIESSFSQISPAFSLKTWTAHMLTRVLCRNVVKICCLSIIFLLRIKECGGLEYIIDTDDEYGKERDSYSILSIGNTLSSESTNFVSICSTNNLIVTWPSLKDFECYECLYPFYGSREAIITSTKGIEQVAVEETIANNTNMAASSILSESATSKLNQHLLYKVNHIHM</sequence>
<protein>
    <submittedName>
        <fullName evidence="1">Uncharacterized protein</fullName>
    </submittedName>
</protein>
<accession>A0A0S3TF61</accession>
<dbReference type="AlphaFoldDB" id="A0A0S3TF61"/>
<gene>
    <name evidence="1" type="primary">Vigan.UMG171400</name>
    <name evidence="1" type="ORF">VIGAN_UM171400</name>
</gene>
<dbReference type="EMBL" id="AP016418">
    <property type="protein sequence ID" value="BAU03750.1"/>
    <property type="molecule type" value="Genomic_DNA"/>
</dbReference>
<evidence type="ECO:0000313" key="1">
    <source>
        <dbReference type="EMBL" id="BAU03750.1"/>
    </source>
</evidence>
<organism evidence="1">
    <name type="scientific">Vigna angularis var. angularis</name>
    <dbReference type="NCBI Taxonomy" id="157739"/>
    <lineage>
        <taxon>Eukaryota</taxon>
        <taxon>Viridiplantae</taxon>
        <taxon>Streptophyta</taxon>
        <taxon>Embryophyta</taxon>
        <taxon>Tracheophyta</taxon>
        <taxon>Spermatophyta</taxon>
        <taxon>Magnoliopsida</taxon>
        <taxon>eudicotyledons</taxon>
        <taxon>Gunneridae</taxon>
        <taxon>Pentapetalae</taxon>
        <taxon>rosids</taxon>
        <taxon>fabids</taxon>
        <taxon>Fabales</taxon>
        <taxon>Fabaceae</taxon>
        <taxon>Papilionoideae</taxon>
        <taxon>50 kb inversion clade</taxon>
        <taxon>NPAAA clade</taxon>
        <taxon>indigoferoid/millettioid clade</taxon>
        <taxon>Phaseoleae</taxon>
        <taxon>Vigna</taxon>
    </lineage>
</organism>
<proteinExistence type="predicted"/>
<reference evidence="1" key="1">
    <citation type="journal article" date="2015" name="Sci. Rep.">
        <title>The power of single molecule real-time sequencing technology in the de novo assembly of a eukaryotic genome.</title>
        <authorList>
            <person name="Sakai H."/>
            <person name="Naito K."/>
            <person name="Ogiso-Tanaka E."/>
            <person name="Takahashi Y."/>
            <person name="Iseki K."/>
            <person name="Muto C."/>
            <person name="Satou K."/>
            <person name="Teruya K."/>
            <person name="Shiroma A."/>
            <person name="Shimoji M."/>
            <person name="Hirano T."/>
            <person name="Itoh T."/>
            <person name="Kaga A."/>
            <person name="Tomooka N."/>
        </authorList>
    </citation>
    <scope>NUCLEOTIDE SEQUENCE</scope>
</reference>
<name>A0A0S3TF61_PHAAN</name>